<accession>A0A0L0SDS8</accession>
<organism evidence="5 6">
    <name type="scientific">Allomyces macrogynus (strain ATCC 38327)</name>
    <name type="common">Allomyces javanicus var. macrogynus</name>
    <dbReference type="NCBI Taxonomy" id="578462"/>
    <lineage>
        <taxon>Eukaryota</taxon>
        <taxon>Fungi</taxon>
        <taxon>Fungi incertae sedis</taxon>
        <taxon>Blastocladiomycota</taxon>
        <taxon>Blastocladiomycetes</taxon>
        <taxon>Blastocladiales</taxon>
        <taxon>Blastocladiaceae</taxon>
        <taxon>Allomyces</taxon>
    </lineage>
</organism>
<reference evidence="5 6" key="1">
    <citation type="submission" date="2009-11" db="EMBL/GenBank/DDBJ databases">
        <title>Annotation of Allomyces macrogynus ATCC 38327.</title>
        <authorList>
            <consortium name="The Broad Institute Genome Sequencing Platform"/>
            <person name="Russ C."/>
            <person name="Cuomo C."/>
            <person name="Burger G."/>
            <person name="Gray M.W."/>
            <person name="Holland P.W.H."/>
            <person name="King N."/>
            <person name="Lang F.B.F."/>
            <person name="Roger A.J."/>
            <person name="Ruiz-Trillo I."/>
            <person name="Young S.K."/>
            <person name="Zeng Q."/>
            <person name="Gargeya S."/>
            <person name="Fitzgerald M."/>
            <person name="Haas B."/>
            <person name="Abouelleil A."/>
            <person name="Alvarado L."/>
            <person name="Arachchi H.M."/>
            <person name="Berlin A."/>
            <person name="Chapman S.B."/>
            <person name="Gearin G."/>
            <person name="Goldberg J."/>
            <person name="Griggs A."/>
            <person name="Gujja S."/>
            <person name="Hansen M."/>
            <person name="Heiman D."/>
            <person name="Howarth C."/>
            <person name="Larimer J."/>
            <person name="Lui A."/>
            <person name="MacDonald P.J.P."/>
            <person name="McCowen C."/>
            <person name="Montmayeur A."/>
            <person name="Murphy C."/>
            <person name="Neiman D."/>
            <person name="Pearson M."/>
            <person name="Priest M."/>
            <person name="Roberts A."/>
            <person name="Saif S."/>
            <person name="Shea T."/>
            <person name="Sisk P."/>
            <person name="Stolte C."/>
            <person name="Sykes S."/>
            <person name="Wortman J."/>
            <person name="Nusbaum C."/>
            <person name="Birren B."/>
        </authorList>
    </citation>
    <scope>NUCLEOTIDE SEQUENCE [LARGE SCALE GENOMIC DNA]</scope>
    <source>
        <strain evidence="5 6">ATCC 38327</strain>
    </source>
</reference>
<dbReference type="Pfam" id="PF00682">
    <property type="entry name" value="HMGL-like"/>
    <property type="match status" value="1"/>
</dbReference>
<evidence type="ECO:0000256" key="2">
    <source>
        <dbReference type="ARBA" id="ARBA00022679"/>
    </source>
</evidence>
<sequence length="570" mass="58220">MNGARQVEVTINGIGERAGNTALEEVVMALYTHPKTFPVYSHIDTQQIFRTSQLVANKTGMAVQANKAIVGANAFAHESGIHQDGVLKHQATYEIINPSVVGVPSNSLVLGKHSGRNAFRTRLTQLGYHLSEAEFQRAFERVNQLLAALRRSGHMGPSKPWQYARTRTGHRSARAQGPAGDVLLNLVQRWWTAFTTIESRFGHLLFKTNVGSTQGHPLSPHSTSGMGASASWSAGDSAPFTMTPSSASPGAAFQGISMARYSWPEHEMDQASLLDMLRALDLGRPSASLSRITRRRSSGHLQLVNMPPPGPADSGIGGNTPAGRSPKTPTFAGMVDNFGATIESVPPKAPSPTPAAIVTGASASVASPTSPVHSLHGANAELAAPFMFAGGSAAGEMTSAVDRALDSSPMPTSAVARSVELTQESPVIKPLATRDVFSREPSAAAIATTTSKAAPTTATTKTTAAPAKPTTAAPAPAKPTTAAPAPARAAAPTASAPAPAKATNAAPAPAKATAAAPAPTKASAPTAAAANASAPAKTSSAASPASPSGTSTTAATKGTAAPQRVPVQGV</sequence>
<reference evidence="6" key="2">
    <citation type="submission" date="2009-11" db="EMBL/GenBank/DDBJ databases">
        <title>The Genome Sequence of Allomyces macrogynus strain ATCC 38327.</title>
        <authorList>
            <consortium name="The Broad Institute Genome Sequencing Platform"/>
            <person name="Russ C."/>
            <person name="Cuomo C."/>
            <person name="Shea T."/>
            <person name="Young S.K."/>
            <person name="Zeng Q."/>
            <person name="Koehrsen M."/>
            <person name="Haas B."/>
            <person name="Borodovsky M."/>
            <person name="Guigo R."/>
            <person name="Alvarado L."/>
            <person name="Berlin A."/>
            <person name="Borenstein D."/>
            <person name="Chen Z."/>
            <person name="Engels R."/>
            <person name="Freedman E."/>
            <person name="Gellesch M."/>
            <person name="Goldberg J."/>
            <person name="Griggs A."/>
            <person name="Gujja S."/>
            <person name="Heiman D."/>
            <person name="Hepburn T."/>
            <person name="Howarth C."/>
            <person name="Jen D."/>
            <person name="Larson L."/>
            <person name="Lewis B."/>
            <person name="Mehta T."/>
            <person name="Park D."/>
            <person name="Pearson M."/>
            <person name="Roberts A."/>
            <person name="Saif S."/>
            <person name="Shenoy N."/>
            <person name="Sisk P."/>
            <person name="Stolte C."/>
            <person name="Sykes S."/>
            <person name="Walk T."/>
            <person name="White J."/>
            <person name="Yandava C."/>
            <person name="Burger G."/>
            <person name="Gray M.W."/>
            <person name="Holland P.W.H."/>
            <person name="King N."/>
            <person name="Lang F.B.F."/>
            <person name="Roger A.J."/>
            <person name="Ruiz-Trillo I."/>
            <person name="Lander E."/>
            <person name="Nusbaum C."/>
        </authorList>
    </citation>
    <scope>NUCLEOTIDE SEQUENCE [LARGE SCALE GENOMIC DNA]</scope>
    <source>
        <strain evidence="6">ATCC 38327</strain>
    </source>
</reference>
<dbReference type="GO" id="GO:0003852">
    <property type="term" value="F:2-isopropylmalate synthase activity"/>
    <property type="evidence" value="ECO:0007669"/>
    <property type="project" value="TreeGrafter"/>
</dbReference>
<dbReference type="AlphaFoldDB" id="A0A0L0SDS8"/>
<protein>
    <recommendedName>
        <fullName evidence="4">Pyruvate carboxyltransferase domain-containing protein</fullName>
    </recommendedName>
</protein>
<dbReference type="PANTHER" id="PTHR10277">
    <property type="entry name" value="HOMOCITRATE SYNTHASE-RELATED"/>
    <property type="match status" value="1"/>
</dbReference>
<dbReference type="Gene3D" id="3.20.20.70">
    <property type="entry name" value="Aldolase class I"/>
    <property type="match status" value="1"/>
</dbReference>
<keyword evidence="1" id="KW-0432">Leucine biosynthesis</keyword>
<gene>
    <name evidence="5" type="ORF">AMAG_18561</name>
</gene>
<dbReference type="EMBL" id="GG745336">
    <property type="protein sequence ID" value="KNE60587.1"/>
    <property type="molecule type" value="Genomic_DNA"/>
</dbReference>
<dbReference type="GO" id="GO:0009098">
    <property type="term" value="P:L-leucine biosynthetic process"/>
    <property type="evidence" value="ECO:0007669"/>
    <property type="project" value="UniProtKB-KW"/>
</dbReference>
<dbReference type="InterPro" id="IPR050073">
    <property type="entry name" value="2-IPM_HCS-like"/>
</dbReference>
<keyword evidence="2" id="KW-0808">Transferase</keyword>
<dbReference type="SUPFAM" id="SSF51569">
    <property type="entry name" value="Aldolase"/>
    <property type="match status" value="1"/>
</dbReference>
<dbReference type="OrthoDB" id="2015253at2759"/>
<dbReference type="PROSITE" id="PS50991">
    <property type="entry name" value="PYR_CT"/>
    <property type="match status" value="1"/>
</dbReference>
<evidence type="ECO:0000259" key="4">
    <source>
        <dbReference type="PROSITE" id="PS50991"/>
    </source>
</evidence>
<dbReference type="FunFam" id="1.10.238.260:FF:000001">
    <property type="entry name" value="2-isopropylmalate synthase"/>
    <property type="match status" value="1"/>
</dbReference>
<feature type="region of interest" description="Disordered" evidence="3">
    <location>
        <begin position="447"/>
        <end position="570"/>
    </location>
</feature>
<proteinExistence type="predicted"/>
<dbReference type="InterPro" id="IPR000891">
    <property type="entry name" value="PYR_CT"/>
</dbReference>
<dbReference type="Gene3D" id="1.10.238.260">
    <property type="match status" value="1"/>
</dbReference>
<feature type="domain" description="Pyruvate carboxyltransferase" evidence="4">
    <location>
        <begin position="1"/>
        <end position="49"/>
    </location>
</feature>
<keyword evidence="6" id="KW-1185">Reference proteome</keyword>
<evidence type="ECO:0000313" key="5">
    <source>
        <dbReference type="EMBL" id="KNE60587.1"/>
    </source>
</evidence>
<evidence type="ECO:0000256" key="3">
    <source>
        <dbReference type="SAM" id="MobiDB-lite"/>
    </source>
</evidence>
<dbReference type="InterPro" id="IPR054691">
    <property type="entry name" value="LeuA/HCS_post-cat"/>
</dbReference>
<dbReference type="eggNOG" id="KOG2367">
    <property type="taxonomic scope" value="Eukaryota"/>
</dbReference>
<feature type="region of interest" description="Disordered" evidence="3">
    <location>
        <begin position="301"/>
        <end position="326"/>
    </location>
</feature>
<dbReference type="VEuPathDB" id="FungiDB:AMAG_18561"/>
<evidence type="ECO:0000256" key="1">
    <source>
        <dbReference type="ARBA" id="ARBA00022430"/>
    </source>
</evidence>
<dbReference type="PANTHER" id="PTHR10277:SF9">
    <property type="entry name" value="2-ISOPROPYLMALATE SYNTHASE 1, CHLOROPLASTIC-RELATED"/>
    <property type="match status" value="1"/>
</dbReference>
<name>A0A0L0SDS8_ALLM3</name>
<keyword evidence="1" id="KW-0100">Branched-chain amino acid biosynthesis</keyword>
<dbReference type="STRING" id="578462.A0A0L0SDS8"/>
<feature type="compositionally biased region" description="Low complexity" evidence="3">
    <location>
        <begin position="447"/>
        <end position="562"/>
    </location>
</feature>
<keyword evidence="1" id="KW-0028">Amino-acid biosynthesis</keyword>
<dbReference type="InterPro" id="IPR013785">
    <property type="entry name" value="Aldolase_TIM"/>
</dbReference>
<dbReference type="Proteomes" id="UP000054350">
    <property type="component" value="Unassembled WGS sequence"/>
</dbReference>
<dbReference type="Pfam" id="PF22617">
    <property type="entry name" value="HCS_D2"/>
    <property type="match status" value="1"/>
</dbReference>
<evidence type="ECO:0000313" key="6">
    <source>
        <dbReference type="Proteomes" id="UP000054350"/>
    </source>
</evidence>